<sequence>MNSTRYIKNILLAGKNPLLMRIDEPKLKKLQKAFFRWLKKQQEKCHDDEQHQDWLLRRFSDFLIAELKRTEVDLKQREQQLQIFQHRFRHAATDEERRHHILEFATKLGRGAKSLNQDRNAFDRWFGEDALRERYFNHLINAERYLVLLVEALGRVAAAWLENAKGLSELQIRWQALAFPTQYRSLLLYMRDARIRQSALQSIGQVVAAIPQPHRSNVLEERFVEQLLRLVKDRAESTWVQCEAMASIKLISLPLLEDLVAERLTNPAPGDDLFVRRRALLLLPAEAGVCEQYPHHEMLAAQDASPYLRQALLQRIAEHCHIDSAIHYGALLQHDPESSVRVAALSHLAPMMNCPPWHEQIAQWLTYILQHESQEKVLRAALTVLADCHLRLWIMAADSAEQWLEPLLPVLEQLHFSADSLVVRASAAQCRERLWCQSSVVRMTSLTFLQEQLLALPLGRRVRIGRHKLPDMDELTLGRLLALIAQHEHGFDIAFSKRYLLITRGEHVARRLWRILHEFFRPSTDKRQGFSHTTGRHYRGTLYAPSGVLAEQAQTKVPGEPLQMEEEGGWRNYLPLVDELLSACEQDKVTVIRRISSAGITEITPPRSLLKRLWVMQQLTRRFSEYAALRNWQTGDTLACEAYVNAIRALGFEVSFKPHQYDNQHWRADPAVSRFFPVMIPFSGYDWGDRVADYFVSVYENSLQHLAIVLAVGCAGFFARHLYLIRRIRNARKKLPLVIGGWGTRGKSGTERLKAALFNALGYNVMSKTTGCEAMFLYSKGYSEMKEMFLFRPYDKATIWEQENLLQISTALDTEVFLWECMALNPDFVSILQRQWMNDDIATITNCYPDHENLQGPAGINIPQVMQRFIPRDSCLVTSEENMLPLLRDEARQQKSRLHAVGWLQAAQLTPDILQRFPYQEHPYNIALILGLCEELGIAADFALKEMADRVVEDLGVLKCYPQALVAGRRLEFINGMSANERFGTLDNWKRVGLSEQSKQWSDECWIATVVNNRADRVVRSQVFAEILVNDIQQDRCYLIGSNLEGLQSYIRLAWHKLLSDFTLWGADISPETAVASWQRWAERLRIPTCRTQLDGRLQAQLKSLDLLPYVEQLVPYWDQPEKWRQILPKEPSYCQPLIDSASTLLTQYQAFCDFAEQLPSAADASQRHKLDQRAQQILGQWFEAKFVVIEDARACGEKVIQQIIDTTPPGILARVMGLQNIKGTGLDFIYRLQAWEACYRICERLQSTNANQVRSGLRSLVDFHEFGQLGESHLNETLDNLHDSPLAQTEFVHAELEVISSRHREAMKTLRQELEQGAINSLLEKVIDSIESFADVGDAVRRRKQANQIYKDLMNERISSGKATILLKALNRRQKGGWLVHSRHLKRSSYRRQSR</sequence>
<dbReference type="Gene3D" id="1.25.10.10">
    <property type="entry name" value="Leucine-rich Repeat Variant"/>
    <property type="match status" value="1"/>
</dbReference>
<reference evidence="1" key="1">
    <citation type="submission" date="2018-06" db="EMBL/GenBank/DDBJ databases">
        <authorList>
            <person name="Zhirakovskaya E."/>
        </authorList>
    </citation>
    <scope>NUCLEOTIDE SEQUENCE</scope>
</reference>
<dbReference type="InterPro" id="IPR011989">
    <property type="entry name" value="ARM-like"/>
</dbReference>
<dbReference type="InterPro" id="IPR016024">
    <property type="entry name" value="ARM-type_fold"/>
</dbReference>
<dbReference type="InterPro" id="IPR036565">
    <property type="entry name" value="Mur-like_cat_sf"/>
</dbReference>
<organism evidence="1">
    <name type="scientific">hydrothermal vent metagenome</name>
    <dbReference type="NCBI Taxonomy" id="652676"/>
    <lineage>
        <taxon>unclassified sequences</taxon>
        <taxon>metagenomes</taxon>
        <taxon>ecological metagenomes</taxon>
    </lineage>
</organism>
<dbReference type="GO" id="GO:0016020">
    <property type="term" value="C:membrane"/>
    <property type="evidence" value="ECO:0007669"/>
    <property type="project" value="InterPro"/>
</dbReference>
<dbReference type="SUPFAM" id="SSF48371">
    <property type="entry name" value="ARM repeat"/>
    <property type="match status" value="1"/>
</dbReference>
<dbReference type="PRINTS" id="PR01758">
    <property type="entry name" value="CAPSULEPROTB"/>
</dbReference>
<dbReference type="InterPro" id="IPR008337">
    <property type="entry name" value="Capsule_biosynth_CapB"/>
</dbReference>
<gene>
    <name evidence="1" type="ORF">MNBD_GAMMA18-616</name>
</gene>
<dbReference type="SUPFAM" id="SSF53623">
    <property type="entry name" value="MurD-like peptide ligases, catalytic domain"/>
    <property type="match status" value="1"/>
</dbReference>
<evidence type="ECO:0000313" key="1">
    <source>
        <dbReference type="EMBL" id="VAW85701.1"/>
    </source>
</evidence>
<evidence type="ECO:0008006" key="2">
    <source>
        <dbReference type="Google" id="ProtNLM"/>
    </source>
</evidence>
<protein>
    <recommendedName>
        <fullName evidence="2">Poly-gamma-glutamate synthase PgsB</fullName>
    </recommendedName>
</protein>
<dbReference type="GO" id="GO:0045227">
    <property type="term" value="P:capsule polysaccharide biosynthetic process"/>
    <property type="evidence" value="ECO:0007669"/>
    <property type="project" value="InterPro"/>
</dbReference>
<proteinExistence type="predicted"/>
<accession>A0A3B0Z1Y5</accession>
<dbReference type="EMBL" id="UOFP01000104">
    <property type="protein sequence ID" value="VAW85701.1"/>
    <property type="molecule type" value="Genomic_DNA"/>
</dbReference>
<name>A0A3B0Z1Y5_9ZZZZ</name>
<dbReference type="GO" id="GO:0005524">
    <property type="term" value="F:ATP binding"/>
    <property type="evidence" value="ECO:0007669"/>
    <property type="project" value="InterPro"/>
</dbReference>